<dbReference type="PROSITE" id="PS50178">
    <property type="entry name" value="ZF_FYVE"/>
    <property type="match status" value="1"/>
</dbReference>
<gene>
    <name evidence="19" type="ORF">ANCCAN_09444</name>
</gene>
<dbReference type="SMART" id="SM00330">
    <property type="entry name" value="PIPKc"/>
    <property type="match status" value="1"/>
</dbReference>
<dbReference type="GO" id="GO:0008270">
    <property type="term" value="F:zinc ion binding"/>
    <property type="evidence" value="ECO:0007669"/>
    <property type="project" value="UniProtKB-KW"/>
</dbReference>
<keyword evidence="9 15" id="KW-0418">Kinase</keyword>
<keyword evidence="10" id="KW-0862">Zinc</keyword>
<dbReference type="InterPro" id="IPR044769">
    <property type="entry name" value="PIKfyve_PIPKc"/>
</dbReference>
<evidence type="ECO:0000256" key="9">
    <source>
        <dbReference type="ARBA" id="ARBA00022777"/>
    </source>
</evidence>
<dbReference type="FunFam" id="3.30.40.10:FF:000057">
    <property type="entry name" value="1-phosphatidylinositol 3-phosphate 5-kinase isoform X1"/>
    <property type="match status" value="1"/>
</dbReference>
<evidence type="ECO:0000256" key="16">
    <source>
        <dbReference type="SAM" id="MobiDB-lite"/>
    </source>
</evidence>
<feature type="compositionally biased region" description="Polar residues" evidence="16">
    <location>
        <begin position="86"/>
        <end position="101"/>
    </location>
</feature>
<dbReference type="PANTHER" id="PTHR45748:SF7">
    <property type="entry name" value="1-PHOSPHATIDYLINOSITOL 3-PHOSPHATE 5-KINASE-RELATED"/>
    <property type="match status" value="1"/>
</dbReference>
<dbReference type="Gene3D" id="3.30.800.10">
    <property type="entry name" value="Phosphatidylinositol Phosphate Kinase II Beta"/>
    <property type="match status" value="1"/>
</dbReference>
<dbReference type="GO" id="GO:0046854">
    <property type="term" value="P:phosphatidylinositol phosphate biosynthetic process"/>
    <property type="evidence" value="ECO:0007669"/>
    <property type="project" value="TreeGrafter"/>
</dbReference>
<keyword evidence="11 15" id="KW-0067">ATP-binding</keyword>
<dbReference type="SUPFAM" id="SSF57903">
    <property type="entry name" value="FYVE/PHD zinc finger"/>
    <property type="match status" value="1"/>
</dbReference>
<sequence>MAHAAGAVDGSDVVRRKEGVITFFDRLEEEAAEESLAGSSGVLSSLFGRLWRPQSTASSEPSGSATFYVEETTSKGSEDDEAPDTIPSNPLAGSTGSSDATPSRILANGHHGTGRASPTATSLNSLDGDSVSRKFSDKLSSMFKSGHRQGLMDYNRSNFRQYWMPDSTGKECYQCEERFSTFRRRHHCRLCGQIFCAKCCNIHVPGSALGYIGDLRLCHYCAKMMAQYLPPEQDRLQSEELNNGAVTNEEPTVQTNDALGVGGRTVSTVSSGSMMWSHPSDVGSSTLEKKDTSFIPPTTATKPPSLLCATELYLQHEKRSGSQSDSITTELHEEEESGPDWFRNMDPDTNFPMKDTDHKSRNSVVHPAENDFDPFPISIEKVAPEKVGEKKPLSAKSSLQLSPTKNNFDDDIDRAFDFRAEQLLSYVCSRERIRDLRWKPIILNLAKEIAHTVKVDVARRRDDMSILSYVHVKKLYVEQEEPSSELIWGVVCSKSVQHESMAEPLKDASVMIVAGSIEYERVPGRLSSLEPILCQEGEFLAKQVERILSRRPSILLVEGNVSKLASDLLREAGVRLVVNVSAQVLHRVARSTGADILPSSDAQLIQQNIGFCPYFTQRSVSFKDGRRKLFLVMDECPPDRGCSVLIKGADARELKAVKVKLVFLPCVDTGEARSASLESSNHTKTLQRILLFLTSLLYSSRLEKAFLNMFNVRMAYQIPNCDVCEARRENIDHSNEKSDFELALADSVLCTSPFIDHEPPYLKSAKGRNCSLLPYFNVPVYQFFNEKDFDARVDDESSEVHRQLSQQCKTPVPDTPRHFYAFNGARDANNKKDLAAFRAISGAIFRKRIQLRNLKTPPRADSRERQHSRRHDILDPYVHQRIAVLFGSFSPKSPNAPYFCVRPWVVNMEFYGPHDMTLGEFLTKVSHLAGVIIPMLKNFRYCFNKSYECPSSNCEVPMLDHSRKLVYGRVCVEVTTQVVVSGTDESINGNTVPGQIYAWTYCNSCKLSSAVVPVNMSVWHLSFGKYLDYIAYSTFSKGGDTASPVKTQCSHCFFHEHSHFFSLGNYVASFKITPVRPYNVQFSPVQCRIIPNQYTKQALLDGVTRMASLADDIVRTAEDRLALFTKHDQYSQYAGTFHTVLRQVVDKCIASIGEKRKYAEELKCLDRNIITSNDIYAVKANEALMHIREAIYHLITTWNDQSTVLAATVRAVKKTVEDNGAASETTDISLERIDDPFPSYLHLGLKLQPRVGVVVRDIMDSRGNYKPDIGSIIAYALSSADYEENRRKQREAAKGEQPPLNLNSSSVAQDEQALAAEHLEIEFQDNQASYYVKAYYAARFRLLRKLLVTEGEEAFIRSLSQSTFWTPQGGKSGSFFYRTQDDRFVVKQMSRFEIQSFVEFAPHYFDYVKTAVVENKLTTLCKVYGVFRVGYKSKTTQLKVDILVMEYLFYKHNVNQVWDLKGSLRNRMAATAKTTSDLVLLDENLMKDLWNKQLYIYPHAKAALNQAISNDSHFLSSQHVMDYSLLAGVDETNGELILGIVDYMRTYTLDKKLESWVKIVAIPGAHLPTILSPEMYCTRFSEAMDTYFPVVPDQWTGLGSAVSY</sequence>
<keyword evidence="4 15" id="KW-0808">Transferase</keyword>
<dbReference type="Proteomes" id="UP000252519">
    <property type="component" value="Unassembled WGS sequence"/>
</dbReference>
<dbReference type="PROSITE" id="PS51455">
    <property type="entry name" value="PIPK"/>
    <property type="match status" value="1"/>
</dbReference>
<evidence type="ECO:0000313" key="20">
    <source>
        <dbReference type="Proteomes" id="UP000252519"/>
    </source>
</evidence>
<evidence type="ECO:0000256" key="1">
    <source>
        <dbReference type="ARBA" id="ARBA00004608"/>
    </source>
</evidence>
<evidence type="ECO:0000259" key="17">
    <source>
        <dbReference type="PROSITE" id="PS50178"/>
    </source>
</evidence>
<keyword evidence="5" id="KW-0479">Metal-binding</keyword>
<keyword evidence="8 14" id="KW-0863">Zinc-finger</keyword>
<keyword evidence="7" id="KW-0967">Endosome</keyword>
<evidence type="ECO:0000313" key="19">
    <source>
        <dbReference type="EMBL" id="RCN44556.1"/>
    </source>
</evidence>
<dbReference type="EMBL" id="JOJR01000126">
    <property type="protein sequence ID" value="RCN44556.1"/>
    <property type="molecule type" value="Genomic_DNA"/>
</dbReference>
<reference evidence="19 20" key="1">
    <citation type="submission" date="2014-10" db="EMBL/GenBank/DDBJ databases">
        <title>Draft genome of the hookworm Ancylostoma caninum.</title>
        <authorList>
            <person name="Mitreva M."/>
        </authorList>
    </citation>
    <scope>NUCLEOTIDE SEQUENCE [LARGE SCALE GENOMIC DNA]</scope>
    <source>
        <strain evidence="19 20">Baltimore</strain>
    </source>
</reference>
<dbReference type="FunFam" id="3.50.7.10:FF:000007">
    <property type="entry name" value="1-phosphatidylinositol 3-phosphate 5-kinase isoform X1"/>
    <property type="match status" value="1"/>
</dbReference>
<keyword evidence="6 15" id="KW-0547">Nucleotide-binding</keyword>
<dbReference type="CDD" id="cd15725">
    <property type="entry name" value="FYVE_PIKfyve_Fab1"/>
    <property type="match status" value="1"/>
</dbReference>
<evidence type="ECO:0000256" key="14">
    <source>
        <dbReference type="PROSITE-ProRule" id="PRU00091"/>
    </source>
</evidence>
<evidence type="ECO:0000256" key="3">
    <source>
        <dbReference type="ARBA" id="ARBA00022553"/>
    </source>
</evidence>
<dbReference type="GO" id="GO:0005524">
    <property type="term" value="F:ATP binding"/>
    <property type="evidence" value="ECO:0007669"/>
    <property type="project" value="UniProtKB-UniRule"/>
</dbReference>
<comment type="caution">
    <text evidence="19">The sequence shown here is derived from an EMBL/GenBank/DDBJ whole genome shotgun (WGS) entry which is preliminary data.</text>
</comment>
<evidence type="ECO:0000256" key="5">
    <source>
        <dbReference type="ARBA" id="ARBA00022723"/>
    </source>
</evidence>
<comment type="catalytic activity">
    <reaction evidence="13">
        <text>a 1,2-diacyl-sn-glycero-3-phospho-(1D-myo-inositol-3-phosphate) + ATP = a 1,2-diacyl-sn-glycero-3-phospho-(1D-myo-inositol-3,5-bisphosphate) + ADP + H(+)</text>
        <dbReference type="Rhea" id="RHEA:13609"/>
        <dbReference type="ChEBI" id="CHEBI:15378"/>
        <dbReference type="ChEBI" id="CHEBI:30616"/>
        <dbReference type="ChEBI" id="CHEBI:57923"/>
        <dbReference type="ChEBI" id="CHEBI:58088"/>
        <dbReference type="ChEBI" id="CHEBI:456216"/>
        <dbReference type="EC" id="2.7.1.150"/>
    </reaction>
    <physiologicalReaction direction="left-to-right" evidence="13">
        <dbReference type="Rhea" id="RHEA:13610"/>
    </physiologicalReaction>
</comment>
<dbReference type="SUPFAM" id="SSF56104">
    <property type="entry name" value="SAICAR synthase-like"/>
    <property type="match status" value="1"/>
</dbReference>
<evidence type="ECO:0000256" key="6">
    <source>
        <dbReference type="ARBA" id="ARBA00022741"/>
    </source>
</evidence>
<evidence type="ECO:0000256" key="13">
    <source>
        <dbReference type="ARBA" id="ARBA00052820"/>
    </source>
</evidence>
<dbReference type="InterPro" id="IPR002423">
    <property type="entry name" value="Cpn60/GroEL/TCP-1"/>
</dbReference>
<feature type="domain" description="FYVE-type" evidence="17">
    <location>
        <begin position="166"/>
        <end position="226"/>
    </location>
</feature>
<evidence type="ECO:0000256" key="15">
    <source>
        <dbReference type="PROSITE-ProRule" id="PRU00781"/>
    </source>
</evidence>
<dbReference type="FunFam" id="3.30.810.10:FF:000001">
    <property type="entry name" value="1-phosphatidylinositol 3-phosphate 5-kinase FAB1"/>
    <property type="match status" value="1"/>
</dbReference>
<dbReference type="InterPro" id="IPR011011">
    <property type="entry name" value="Znf_FYVE_PHD"/>
</dbReference>
<dbReference type="OrthoDB" id="158357at2759"/>
<comment type="subcellular location">
    <subcellularLocation>
        <location evidence="1">Endosome membrane</location>
    </subcellularLocation>
</comment>
<feature type="compositionally biased region" description="Polar residues" evidence="16">
    <location>
        <begin position="116"/>
        <end position="127"/>
    </location>
</feature>
<dbReference type="InterPro" id="IPR027484">
    <property type="entry name" value="PInositol-4-P-5-kinase_N"/>
</dbReference>
<dbReference type="InterPro" id="IPR000306">
    <property type="entry name" value="Znf_FYVE"/>
</dbReference>
<evidence type="ECO:0000256" key="12">
    <source>
        <dbReference type="ARBA" id="ARBA00023136"/>
    </source>
</evidence>
<dbReference type="STRING" id="29170.A0A368GJK5"/>
<dbReference type="Gene3D" id="3.50.7.10">
    <property type="entry name" value="GroEL"/>
    <property type="match status" value="1"/>
</dbReference>
<evidence type="ECO:0000256" key="8">
    <source>
        <dbReference type="ARBA" id="ARBA00022771"/>
    </source>
</evidence>
<organism evidence="19 20">
    <name type="scientific">Ancylostoma caninum</name>
    <name type="common">Dog hookworm</name>
    <dbReference type="NCBI Taxonomy" id="29170"/>
    <lineage>
        <taxon>Eukaryota</taxon>
        <taxon>Metazoa</taxon>
        <taxon>Ecdysozoa</taxon>
        <taxon>Nematoda</taxon>
        <taxon>Chromadorea</taxon>
        <taxon>Rhabditida</taxon>
        <taxon>Rhabditina</taxon>
        <taxon>Rhabditomorpha</taxon>
        <taxon>Strongyloidea</taxon>
        <taxon>Ancylostomatidae</taxon>
        <taxon>Ancylostomatinae</taxon>
        <taxon>Ancylostoma</taxon>
    </lineage>
</organism>
<dbReference type="GO" id="GO:0000285">
    <property type="term" value="F:1-phosphatidylinositol-3-phosphate 5-kinase activity"/>
    <property type="evidence" value="ECO:0007669"/>
    <property type="project" value="UniProtKB-EC"/>
</dbReference>
<dbReference type="InterPro" id="IPR027483">
    <property type="entry name" value="PInositol-4-P-4/5-kinase_C_sf"/>
</dbReference>
<dbReference type="PANTHER" id="PTHR45748">
    <property type="entry name" value="1-PHOSPHATIDYLINOSITOL 3-PHOSPHATE 5-KINASE-RELATED"/>
    <property type="match status" value="1"/>
</dbReference>
<evidence type="ECO:0000256" key="2">
    <source>
        <dbReference type="ARBA" id="ARBA00012009"/>
    </source>
</evidence>
<proteinExistence type="predicted"/>
<evidence type="ECO:0000256" key="7">
    <source>
        <dbReference type="ARBA" id="ARBA00022753"/>
    </source>
</evidence>
<accession>A0A368GJK5</accession>
<dbReference type="Gene3D" id="3.30.810.10">
    <property type="entry name" value="2-Layer Sandwich"/>
    <property type="match status" value="1"/>
</dbReference>
<feature type="region of interest" description="Disordered" evidence="16">
    <location>
        <begin position="1286"/>
        <end position="1307"/>
    </location>
</feature>
<dbReference type="GO" id="GO:0052810">
    <property type="term" value="F:1-phosphatidylinositol-5-kinase activity"/>
    <property type="evidence" value="ECO:0007669"/>
    <property type="project" value="UniProtKB-ARBA"/>
</dbReference>
<feature type="domain" description="PIPK" evidence="18">
    <location>
        <begin position="1261"/>
        <end position="1588"/>
    </location>
</feature>
<dbReference type="Pfam" id="PF01363">
    <property type="entry name" value="FYVE"/>
    <property type="match status" value="1"/>
</dbReference>
<evidence type="ECO:0000256" key="11">
    <source>
        <dbReference type="ARBA" id="ARBA00022840"/>
    </source>
</evidence>
<dbReference type="InterPro" id="IPR027409">
    <property type="entry name" value="GroEL-like_apical_dom_sf"/>
</dbReference>
<keyword evidence="12" id="KW-0472">Membrane</keyword>
<dbReference type="EC" id="2.7.1.150" evidence="2"/>
<dbReference type="SMART" id="SM00064">
    <property type="entry name" value="FYVE"/>
    <property type="match status" value="1"/>
</dbReference>
<evidence type="ECO:0000256" key="10">
    <source>
        <dbReference type="ARBA" id="ARBA00022833"/>
    </source>
</evidence>
<dbReference type="Pfam" id="PF00118">
    <property type="entry name" value="Cpn60_TCP1"/>
    <property type="match status" value="1"/>
</dbReference>
<dbReference type="CDD" id="cd17300">
    <property type="entry name" value="PIPKc_PIKfyve"/>
    <property type="match status" value="1"/>
</dbReference>
<evidence type="ECO:0000259" key="18">
    <source>
        <dbReference type="PROSITE" id="PS51455"/>
    </source>
</evidence>
<dbReference type="SUPFAM" id="SSF52029">
    <property type="entry name" value="GroEL apical domain-like"/>
    <property type="match status" value="1"/>
</dbReference>
<evidence type="ECO:0000256" key="4">
    <source>
        <dbReference type="ARBA" id="ARBA00022679"/>
    </source>
</evidence>
<dbReference type="Pfam" id="PF01504">
    <property type="entry name" value="PIP5K"/>
    <property type="match status" value="1"/>
</dbReference>
<feature type="region of interest" description="Disordered" evidence="16">
    <location>
        <begin position="71"/>
        <end position="129"/>
    </location>
</feature>
<keyword evidence="3" id="KW-0597">Phosphoprotein</keyword>
<dbReference type="Gene3D" id="3.30.40.10">
    <property type="entry name" value="Zinc/RING finger domain, C3HC4 (zinc finger)"/>
    <property type="match status" value="1"/>
</dbReference>
<feature type="region of interest" description="Disordered" evidence="16">
    <location>
        <begin position="317"/>
        <end position="344"/>
    </location>
</feature>
<dbReference type="GO" id="GO:0016192">
    <property type="term" value="P:vesicle-mediated transport"/>
    <property type="evidence" value="ECO:0007669"/>
    <property type="project" value="UniProtKB-ARBA"/>
</dbReference>
<name>A0A368GJK5_ANCCA</name>
<dbReference type="InterPro" id="IPR017455">
    <property type="entry name" value="Znf_FYVE-rel"/>
</dbReference>
<keyword evidence="20" id="KW-1185">Reference proteome</keyword>
<dbReference type="InterPro" id="IPR002498">
    <property type="entry name" value="PInositol-4-P-4/5-kinase_core"/>
</dbReference>
<protein>
    <recommendedName>
        <fullName evidence="2">1-phosphatidylinositol-3-phosphate 5-kinase</fullName>
        <ecNumber evidence="2">2.7.1.150</ecNumber>
    </recommendedName>
</protein>
<dbReference type="InterPro" id="IPR013083">
    <property type="entry name" value="Znf_RING/FYVE/PHD"/>
</dbReference>
<dbReference type="GO" id="GO:0010008">
    <property type="term" value="C:endosome membrane"/>
    <property type="evidence" value="ECO:0007669"/>
    <property type="project" value="UniProtKB-SubCell"/>
</dbReference>